<protein>
    <submittedName>
        <fullName evidence="1">Uncharacterized protein</fullName>
    </submittedName>
</protein>
<reference evidence="1 2" key="1">
    <citation type="submission" date="2019-02" db="EMBL/GenBank/DDBJ databases">
        <authorList>
            <person name="Frampton R.A."/>
            <person name="Wojtus J.K."/>
            <person name="Fineran P.C."/>
            <person name="Hendrickson H.L."/>
        </authorList>
    </citation>
    <scope>NUCLEOTIDE SEQUENCE [LARGE SCALE GENOMIC DNA]</scope>
</reference>
<dbReference type="EMBL" id="MK552327">
    <property type="protein sequence ID" value="QBJ02701.1"/>
    <property type="molecule type" value="Genomic_DNA"/>
</dbReference>
<dbReference type="Proteomes" id="UP000294134">
    <property type="component" value="Segment"/>
</dbReference>
<sequence length="126" mass="14666">MSTPLVTAGENLKRFSFKFTEQALGFENSARKWFRSPRSQKWCEYGHPENPSSWEQISGENVGGFISDVAVSDTELTFLFNPMDTQVTDWEKRFELVPRAHFYMDGDKPVMFELFTFDIHHKVPHA</sequence>
<evidence type="ECO:0000313" key="2">
    <source>
        <dbReference type="Proteomes" id="UP000294134"/>
    </source>
</evidence>
<organism evidence="1 2">
    <name type="scientific">Pseudomonas phage Psa21</name>
    <dbReference type="NCBI Taxonomy" id="2530023"/>
    <lineage>
        <taxon>Viruses</taxon>
        <taxon>Duplodnaviria</taxon>
        <taxon>Heunggongvirae</taxon>
        <taxon>Uroviricota</taxon>
        <taxon>Caudoviricetes</taxon>
        <taxon>Chimalliviridae</taxon>
        <taxon>Tepukevirus</taxon>
        <taxon>Tepukevirus Psa21</taxon>
    </lineage>
</organism>
<keyword evidence="2" id="KW-1185">Reference proteome</keyword>
<evidence type="ECO:0000313" key="1">
    <source>
        <dbReference type="EMBL" id="QBJ02701.1"/>
    </source>
</evidence>
<gene>
    <name evidence="1" type="ORF">PSA21_175</name>
</gene>
<accession>A0A481W4L4</accession>
<name>A0A481W4L4_9CAUD</name>
<proteinExistence type="predicted"/>